<proteinExistence type="predicted"/>
<sequence>MVFVIPVILLNIAASYTEDCLVPSSRLQLICHPITIIPFVTPDDPLHASNNLIHLTQRAKLKGITSMLETWVQTRACTHRGERAQTNTNTPTTNKVLTVSATSGVPPGQKKQHYNERIRELLRNSECC</sequence>
<evidence type="ECO:0000256" key="1">
    <source>
        <dbReference type="SAM" id="SignalP"/>
    </source>
</evidence>
<keyword evidence="3" id="KW-1185">Reference proteome</keyword>
<dbReference type="Proteomes" id="UP001476798">
    <property type="component" value="Unassembled WGS sequence"/>
</dbReference>
<feature type="signal peptide" evidence="1">
    <location>
        <begin position="1"/>
        <end position="17"/>
    </location>
</feature>
<organism evidence="2 3">
    <name type="scientific">Goodea atripinnis</name>
    <dbReference type="NCBI Taxonomy" id="208336"/>
    <lineage>
        <taxon>Eukaryota</taxon>
        <taxon>Metazoa</taxon>
        <taxon>Chordata</taxon>
        <taxon>Craniata</taxon>
        <taxon>Vertebrata</taxon>
        <taxon>Euteleostomi</taxon>
        <taxon>Actinopterygii</taxon>
        <taxon>Neopterygii</taxon>
        <taxon>Teleostei</taxon>
        <taxon>Neoteleostei</taxon>
        <taxon>Acanthomorphata</taxon>
        <taxon>Ovalentaria</taxon>
        <taxon>Atherinomorphae</taxon>
        <taxon>Cyprinodontiformes</taxon>
        <taxon>Goodeidae</taxon>
        <taxon>Goodea</taxon>
    </lineage>
</organism>
<evidence type="ECO:0000313" key="2">
    <source>
        <dbReference type="EMBL" id="MEQ2167737.1"/>
    </source>
</evidence>
<evidence type="ECO:0000313" key="3">
    <source>
        <dbReference type="Proteomes" id="UP001476798"/>
    </source>
</evidence>
<evidence type="ECO:0008006" key="4">
    <source>
        <dbReference type="Google" id="ProtNLM"/>
    </source>
</evidence>
<protein>
    <recommendedName>
        <fullName evidence="4">Secreted protein</fullName>
    </recommendedName>
</protein>
<feature type="chain" id="PRO_5045727985" description="Secreted protein" evidence="1">
    <location>
        <begin position="18"/>
        <end position="128"/>
    </location>
</feature>
<keyword evidence="1" id="KW-0732">Signal</keyword>
<comment type="caution">
    <text evidence="2">The sequence shown here is derived from an EMBL/GenBank/DDBJ whole genome shotgun (WGS) entry which is preliminary data.</text>
</comment>
<gene>
    <name evidence="2" type="ORF">GOODEAATRI_007104</name>
</gene>
<accession>A0ABV0N8M1</accession>
<dbReference type="EMBL" id="JAHRIO010030336">
    <property type="protein sequence ID" value="MEQ2167737.1"/>
    <property type="molecule type" value="Genomic_DNA"/>
</dbReference>
<reference evidence="2 3" key="1">
    <citation type="submission" date="2021-06" db="EMBL/GenBank/DDBJ databases">
        <authorList>
            <person name="Palmer J.M."/>
        </authorList>
    </citation>
    <scope>NUCLEOTIDE SEQUENCE [LARGE SCALE GENOMIC DNA]</scope>
    <source>
        <strain evidence="2 3">GA_2019</strain>
        <tissue evidence="2">Muscle</tissue>
    </source>
</reference>
<name>A0ABV0N8M1_9TELE</name>